<dbReference type="EMBL" id="BAEM01000008">
    <property type="protein sequence ID" value="GAC08676.1"/>
    <property type="molecule type" value="Genomic_DNA"/>
</dbReference>
<evidence type="ECO:0000313" key="2">
    <source>
        <dbReference type="Proteomes" id="UP000006320"/>
    </source>
</evidence>
<proteinExistence type="predicted"/>
<gene>
    <name evidence="1" type="ORF">GCHA_0713</name>
</gene>
<sequence length="50" mass="5892">MEQAYQLALLLGQLSNIKNAYQHYIYKMLINYHRMVRLKLSTSLSSYPKG</sequence>
<dbReference type="AlphaFoldDB" id="A0AAV3UUG6"/>
<protein>
    <submittedName>
        <fullName evidence="1">Uncharacterized protein</fullName>
    </submittedName>
</protein>
<evidence type="ECO:0000313" key="1">
    <source>
        <dbReference type="EMBL" id="GAC08676.1"/>
    </source>
</evidence>
<reference evidence="1 2" key="1">
    <citation type="journal article" date="2017" name="Antonie Van Leeuwenhoek">
        <title>Rhizobium rhizosphaerae sp. nov., a novel species isolated from rice rhizosphere.</title>
        <authorList>
            <person name="Zhao J.J."/>
            <person name="Zhang J."/>
            <person name="Zhang R.J."/>
            <person name="Zhang C.W."/>
            <person name="Yin H.Q."/>
            <person name="Zhang X.X."/>
        </authorList>
    </citation>
    <scope>NUCLEOTIDE SEQUENCE [LARGE SCALE GENOMIC DNA]</scope>
    <source>
        <strain evidence="1 2">S18K6</strain>
    </source>
</reference>
<comment type="caution">
    <text evidence="1">The sequence shown here is derived from an EMBL/GenBank/DDBJ whole genome shotgun (WGS) entry which is preliminary data.</text>
</comment>
<name>A0AAV3UUG6_9ALTE</name>
<dbReference type="Proteomes" id="UP000006320">
    <property type="component" value="Unassembled WGS sequence"/>
</dbReference>
<accession>A0AAV3UUG6</accession>
<organism evidence="1 2">
    <name type="scientific">Paraglaciecola chathamensis S18K6</name>
    <dbReference type="NCBI Taxonomy" id="1127672"/>
    <lineage>
        <taxon>Bacteria</taxon>
        <taxon>Pseudomonadati</taxon>
        <taxon>Pseudomonadota</taxon>
        <taxon>Gammaproteobacteria</taxon>
        <taxon>Alteromonadales</taxon>
        <taxon>Alteromonadaceae</taxon>
        <taxon>Paraglaciecola</taxon>
    </lineage>
</organism>